<gene>
    <name evidence="2" type="ORF">HGD76_02460</name>
</gene>
<dbReference type="RefSeq" id="WP_168694857.1">
    <property type="nucleotide sequence ID" value="NZ_CP051206.1"/>
</dbReference>
<feature type="domain" description="DUF5615" evidence="1">
    <location>
        <begin position="1"/>
        <end position="108"/>
    </location>
</feature>
<dbReference type="Pfam" id="PF18480">
    <property type="entry name" value="DUF5615"/>
    <property type="match status" value="1"/>
</dbReference>
<accession>A0A6H2BW52</accession>
<dbReference type="InterPro" id="IPR041049">
    <property type="entry name" value="DUF5615"/>
</dbReference>
<reference evidence="2 3" key="2">
    <citation type="submission" date="2020-04" db="EMBL/GenBank/DDBJ databases">
        <authorList>
            <person name="Fomenkov A."/>
            <person name="Anton B.P."/>
            <person name="Roberts R.J."/>
        </authorList>
    </citation>
    <scope>NUCLEOTIDE SEQUENCE [LARGE SCALE GENOMIC DNA]</scope>
    <source>
        <strain evidence="2 3">CCAP 1403/13f</strain>
    </source>
</reference>
<dbReference type="Proteomes" id="UP000502433">
    <property type="component" value="Chromosome"/>
</dbReference>
<dbReference type="AlphaFoldDB" id="A0A6H2BW52"/>
<name>A0A6H2BW52_DOLFA</name>
<dbReference type="KEGG" id="dfs:HGD76_02460"/>
<organism evidence="2 3">
    <name type="scientific">Dolichospermum flos-aquae CCAP 1403/13F</name>
    <dbReference type="NCBI Taxonomy" id="315271"/>
    <lineage>
        <taxon>Bacteria</taxon>
        <taxon>Bacillati</taxon>
        <taxon>Cyanobacteriota</taxon>
        <taxon>Cyanophyceae</taxon>
        <taxon>Nostocales</taxon>
        <taxon>Aphanizomenonaceae</taxon>
        <taxon>Dolichospermum</taxon>
    </lineage>
</organism>
<sequence>MRFLVDENTGVTVARWLLEKGHEVFSVYEQARGIDDDTIIQKAFDENWILITSDKDFGEKVYRDQYPHRGVILLRLENERSANKIYILQQVLEQHKEQLADSFVVVTETQIRFARIR</sequence>
<evidence type="ECO:0000313" key="2">
    <source>
        <dbReference type="EMBL" id="QJB43260.1"/>
    </source>
</evidence>
<proteinExistence type="predicted"/>
<protein>
    <submittedName>
        <fullName evidence="2">DUF5615 family PIN-like protein</fullName>
    </submittedName>
</protein>
<evidence type="ECO:0000313" key="3">
    <source>
        <dbReference type="Proteomes" id="UP000502433"/>
    </source>
</evidence>
<evidence type="ECO:0000259" key="1">
    <source>
        <dbReference type="Pfam" id="PF18480"/>
    </source>
</evidence>
<reference evidence="2 3" key="1">
    <citation type="submission" date="2020-04" db="EMBL/GenBank/DDBJ databases">
        <title>Genome-Wide Identification of 5-Methylcytosine Sites in Bacterial Genomes By High-Throughput Sequencing of MspJI Restriction Fragments.</title>
        <authorList>
            <person name="Wu V."/>
        </authorList>
    </citation>
    <scope>NUCLEOTIDE SEQUENCE [LARGE SCALE GENOMIC DNA]</scope>
    <source>
        <strain evidence="2 3">CCAP 1403/13f</strain>
    </source>
</reference>
<dbReference type="EMBL" id="CP051206">
    <property type="protein sequence ID" value="QJB43260.1"/>
    <property type="molecule type" value="Genomic_DNA"/>
</dbReference>